<comment type="caution">
    <text evidence="1">The sequence shown here is derived from an EMBL/GenBank/DDBJ whole genome shotgun (WGS) entry which is preliminary data.</text>
</comment>
<dbReference type="EMBL" id="SRZC01000002">
    <property type="protein sequence ID" value="TGX83998.1"/>
    <property type="molecule type" value="Genomic_DNA"/>
</dbReference>
<organism evidence="1 2">
    <name type="scientific">Palleniella muris</name>
    <dbReference type="NCBI Taxonomy" id="3038145"/>
    <lineage>
        <taxon>Bacteria</taxon>
        <taxon>Pseudomonadati</taxon>
        <taxon>Bacteroidota</taxon>
        <taxon>Bacteroidia</taxon>
        <taxon>Bacteroidales</taxon>
        <taxon>Prevotellaceae</taxon>
        <taxon>Palleniella</taxon>
    </lineage>
</organism>
<accession>A0AC61QU18</accession>
<evidence type="ECO:0000313" key="2">
    <source>
        <dbReference type="Proteomes" id="UP000308886"/>
    </source>
</evidence>
<protein>
    <submittedName>
        <fullName evidence="1">Phosphatase PAP2 family protein</fullName>
    </submittedName>
</protein>
<keyword evidence="2" id="KW-1185">Reference proteome</keyword>
<dbReference type="Proteomes" id="UP000308886">
    <property type="component" value="Unassembled WGS sequence"/>
</dbReference>
<proteinExistence type="predicted"/>
<evidence type="ECO:0000313" key="1">
    <source>
        <dbReference type="EMBL" id="TGX83998.1"/>
    </source>
</evidence>
<sequence length="219" mass="24828">MPLLAGEHSLFFDEMALVLTSGLTWIPLYLTLFFVTIKNNETMMQILLVVLSAGVCILLADGMADGIVKPMVMRLRPLNDPDVRPLLDIVPGVANKNYSFFSAHAANTMSICVFFSLMMRHWRLTTALVLWSLTNCWTRIYLGMHYPSDIIVGLLWGILVGTGVYYGYRYFYFKVTDKLHFISSQYTRTGYALMDMNLIANVLLITVLYAIFKALIVAQ</sequence>
<reference evidence="1" key="1">
    <citation type="submission" date="2019-04" db="EMBL/GenBank/DDBJ databases">
        <title>Microbes associate with the intestines of laboratory mice.</title>
        <authorList>
            <person name="Navarre W."/>
            <person name="Wong E."/>
            <person name="Huang K."/>
            <person name="Tropini C."/>
            <person name="Ng K."/>
            <person name="Yu B."/>
        </authorList>
    </citation>
    <scope>NUCLEOTIDE SEQUENCE</scope>
    <source>
        <strain evidence="1">NM73_A23</strain>
    </source>
</reference>
<gene>
    <name evidence="1" type="ORF">E5358_01135</name>
</gene>
<name>A0AC61QU18_9BACT</name>